<protein>
    <submittedName>
        <fullName evidence="1">Uncharacterized protein</fullName>
    </submittedName>
</protein>
<name>A0A2P2R2A7_RHIMU</name>
<proteinExistence type="predicted"/>
<accession>A0A2P2R2A7</accession>
<dbReference type="AlphaFoldDB" id="A0A2P2R2A7"/>
<evidence type="ECO:0000313" key="1">
    <source>
        <dbReference type="EMBL" id="MBX73399.1"/>
    </source>
</evidence>
<reference evidence="1" key="1">
    <citation type="submission" date="2018-02" db="EMBL/GenBank/DDBJ databases">
        <title>Rhizophora mucronata_Transcriptome.</title>
        <authorList>
            <person name="Meera S.P."/>
            <person name="Sreeshan A."/>
            <person name="Augustine A."/>
        </authorList>
    </citation>
    <scope>NUCLEOTIDE SEQUENCE</scope>
    <source>
        <tissue evidence="1">Leaf</tissue>
    </source>
</reference>
<sequence length="16" mass="1852">MYVIKLEAINTNTDIN</sequence>
<organism evidence="1">
    <name type="scientific">Rhizophora mucronata</name>
    <name type="common">Asiatic mangrove</name>
    <dbReference type="NCBI Taxonomy" id="61149"/>
    <lineage>
        <taxon>Eukaryota</taxon>
        <taxon>Viridiplantae</taxon>
        <taxon>Streptophyta</taxon>
        <taxon>Embryophyta</taxon>
        <taxon>Tracheophyta</taxon>
        <taxon>Spermatophyta</taxon>
        <taxon>Magnoliopsida</taxon>
        <taxon>eudicotyledons</taxon>
        <taxon>Gunneridae</taxon>
        <taxon>Pentapetalae</taxon>
        <taxon>rosids</taxon>
        <taxon>fabids</taxon>
        <taxon>Malpighiales</taxon>
        <taxon>Rhizophoraceae</taxon>
        <taxon>Rhizophora</taxon>
    </lineage>
</organism>
<dbReference type="EMBL" id="GGEC01092915">
    <property type="protein sequence ID" value="MBX73399.1"/>
    <property type="molecule type" value="Transcribed_RNA"/>
</dbReference>